<dbReference type="RefSeq" id="WP_229691513.1">
    <property type="nucleotide sequence ID" value="NZ_BMNT01000034.1"/>
</dbReference>
<sequence>MTTTSARLLEHPPREEIRLEQVLHALADPMRLHVVRHLAALASGEEATCSEIDLAVTKSTSTHHFRVLREAGVIWQIYRGTAKMNRLRREDLDELFPSLLATVLDADAAQRCRLSDGP</sequence>
<reference evidence="5" key="2">
    <citation type="submission" date="2020-09" db="EMBL/GenBank/DDBJ databases">
        <authorList>
            <person name="Sun Q."/>
            <person name="Ohkuma M."/>
        </authorList>
    </citation>
    <scope>NUCLEOTIDE SEQUENCE</scope>
    <source>
        <strain evidence="5">JCM 13064</strain>
    </source>
</reference>
<dbReference type="Proteomes" id="UP000645217">
    <property type="component" value="Unassembled WGS sequence"/>
</dbReference>
<dbReference type="InterPro" id="IPR036390">
    <property type="entry name" value="WH_DNA-bd_sf"/>
</dbReference>
<organism evidence="5 6">
    <name type="scientific">Sphaerisporangium melleum</name>
    <dbReference type="NCBI Taxonomy" id="321316"/>
    <lineage>
        <taxon>Bacteria</taxon>
        <taxon>Bacillati</taxon>
        <taxon>Actinomycetota</taxon>
        <taxon>Actinomycetes</taxon>
        <taxon>Streptosporangiales</taxon>
        <taxon>Streptosporangiaceae</taxon>
        <taxon>Sphaerisporangium</taxon>
    </lineage>
</organism>
<dbReference type="GO" id="GO:0003700">
    <property type="term" value="F:DNA-binding transcription factor activity"/>
    <property type="evidence" value="ECO:0007669"/>
    <property type="project" value="InterPro"/>
</dbReference>
<name>A0A917VPR5_9ACTN</name>
<dbReference type="InterPro" id="IPR036388">
    <property type="entry name" value="WH-like_DNA-bd_sf"/>
</dbReference>
<dbReference type="Gene3D" id="1.10.10.10">
    <property type="entry name" value="Winged helix-like DNA-binding domain superfamily/Winged helix DNA-binding domain"/>
    <property type="match status" value="1"/>
</dbReference>
<dbReference type="AlphaFoldDB" id="A0A917VPR5"/>
<dbReference type="SMART" id="SM00418">
    <property type="entry name" value="HTH_ARSR"/>
    <property type="match status" value="1"/>
</dbReference>
<dbReference type="EMBL" id="BMNT01000034">
    <property type="protein sequence ID" value="GGL05733.1"/>
    <property type="molecule type" value="Genomic_DNA"/>
</dbReference>
<evidence type="ECO:0000313" key="5">
    <source>
        <dbReference type="EMBL" id="GGL05733.1"/>
    </source>
</evidence>
<dbReference type="PRINTS" id="PR00778">
    <property type="entry name" value="HTHARSR"/>
</dbReference>
<accession>A0A917VPR5</accession>
<keyword evidence="1" id="KW-0805">Transcription regulation</keyword>
<dbReference type="InterPro" id="IPR001845">
    <property type="entry name" value="HTH_ArsR_DNA-bd_dom"/>
</dbReference>
<keyword evidence="3" id="KW-0804">Transcription</keyword>
<dbReference type="GO" id="GO:0003677">
    <property type="term" value="F:DNA binding"/>
    <property type="evidence" value="ECO:0007669"/>
    <property type="project" value="UniProtKB-KW"/>
</dbReference>
<proteinExistence type="predicted"/>
<dbReference type="PANTHER" id="PTHR33154:SF12">
    <property type="entry name" value="TRANSCRIPTIONAL REGULATORY PROTEIN"/>
    <property type="match status" value="1"/>
</dbReference>
<evidence type="ECO:0000313" key="6">
    <source>
        <dbReference type="Proteomes" id="UP000645217"/>
    </source>
</evidence>
<feature type="domain" description="HTH arsR-type" evidence="4">
    <location>
        <begin position="11"/>
        <end position="107"/>
    </location>
</feature>
<dbReference type="CDD" id="cd00090">
    <property type="entry name" value="HTH_ARSR"/>
    <property type="match status" value="1"/>
</dbReference>
<keyword evidence="6" id="KW-1185">Reference proteome</keyword>
<protein>
    <submittedName>
        <fullName evidence="5">Transcriptional regulator</fullName>
    </submittedName>
</protein>
<evidence type="ECO:0000259" key="4">
    <source>
        <dbReference type="PROSITE" id="PS50987"/>
    </source>
</evidence>
<dbReference type="PANTHER" id="PTHR33154">
    <property type="entry name" value="TRANSCRIPTIONAL REGULATOR, ARSR FAMILY"/>
    <property type="match status" value="1"/>
</dbReference>
<dbReference type="Pfam" id="PF12840">
    <property type="entry name" value="HTH_20"/>
    <property type="match status" value="1"/>
</dbReference>
<dbReference type="InterPro" id="IPR011991">
    <property type="entry name" value="ArsR-like_HTH"/>
</dbReference>
<evidence type="ECO:0000256" key="2">
    <source>
        <dbReference type="ARBA" id="ARBA00023125"/>
    </source>
</evidence>
<evidence type="ECO:0000256" key="3">
    <source>
        <dbReference type="ARBA" id="ARBA00023163"/>
    </source>
</evidence>
<comment type="caution">
    <text evidence="5">The sequence shown here is derived from an EMBL/GenBank/DDBJ whole genome shotgun (WGS) entry which is preliminary data.</text>
</comment>
<dbReference type="SUPFAM" id="SSF46785">
    <property type="entry name" value="Winged helix' DNA-binding domain"/>
    <property type="match status" value="1"/>
</dbReference>
<keyword evidence="2" id="KW-0238">DNA-binding</keyword>
<dbReference type="InterPro" id="IPR051081">
    <property type="entry name" value="HTH_MetalResp_TranReg"/>
</dbReference>
<reference evidence="5" key="1">
    <citation type="journal article" date="2014" name="Int. J. Syst. Evol. Microbiol.">
        <title>Complete genome sequence of Corynebacterium casei LMG S-19264T (=DSM 44701T), isolated from a smear-ripened cheese.</title>
        <authorList>
            <consortium name="US DOE Joint Genome Institute (JGI-PGF)"/>
            <person name="Walter F."/>
            <person name="Albersmeier A."/>
            <person name="Kalinowski J."/>
            <person name="Ruckert C."/>
        </authorList>
    </citation>
    <scope>NUCLEOTIDE SEQUENCE</scope>
    <source>
        <strain evidence="5">JCM 13064</strain>
    </source>
</reference>
<gene>
    <name evidence="5" type="ORF">GCM10007964_54960</name>
</gene>
<dbReference type="PROSITE" id="PS50987">
    <property type="entry name" value="HTH_ARSR_2"/>
    <property type="match status" value="1"/>
</dbReference>
<evidence type="ECO:0000256" key="1">
    <source>
        <dbReference type="ARBA" id="ARBA00023015"/>
    </source>
</evidence>